<dbReference type="PRINTS" id="PR00926">
    <property type="entry name" value="MITOCARRIER"/>
</dbReference>
<comment type="similarity">
    <text evidence="7">Belongs to the mitochondrial carrier (TC 2.A.29) family.</text>
</comment>
<feature type="repeat" description="Solcar" evidence="6">
    <location>
        <begin position="319"/>
        <end position="399"/>
    </location>
</feature>
<keyword evidence="4" id="KW-0677">Repeat</keyword>
<sequence>MSSSSSASEHTPQHRFAALPRRGRRFATPSASRPSRSGGTLSVNAGADSGDSNAIAILGNPRFASVSGALVARATVPAGANQVVGALAAKAASVPDPPTGEQPKLSVQRLMERRPVAVAVHVMGTGVALFFAGGTAGAIAKTCTAPLDRLKIIMQISGANQQSAAAKAAAEGGLIPAFIAIGKSEGIKGYWKGNVPQVIRILPYSSAMLNSYEFYKKQLANKETGKLSVPGRLAAGAAAACTATLVTYPLDIIRLRLSIDPNMKSMSQVASSILREEGPRAFFKGLGATCISISPYSALNFCAFDLFKKALPEGESAKGIAIASFLATLVASGSCYPLDTIRRQMQLKSSNYSGVIDAGVGIVARDGVSGLFKGFLPNAIKNAPNKSIQLTTFDMLKRKIAESTKALEEEKVIYAAELKGAAGKKKK</sequence>
<evidence type="ECO:0000256" key="9">
    <source>
        <dbReference type="SAM" id="Phobius"/>
    </source>
</evidence>
<dbReference type="GO" id="GO:0016020">
    <property type="term" value="C:membrane"/>
    <property type="evidence" value="ECO:0007669"/>
    <property type="project" value="UniProtKB-SubCell"/>
</dbReference>
<feature type="region of interest" description="Disordered" evidence="8">
    <location>
        <begin position="1"/>
        <end position="45"/>
    </location>
</feature>
<evidence type="ECO:0000256" key="5">
    <source>
        <dbReference type="ARBA" id="ARBA00023136"/>
    </source>
</evidence>
<name>A0A7S0X215_9CHLO</name>
<accession>A0A7S0X215</accession>
<dbReference type="PANTHER" id="PTHR24089">
    <property type="entry name" value="SOLUTE CARRIER FAMILY 25"/>
    <property type="match status" value="1"/>
</dbReference>
<protein>
    <recommendedName>
        <fullName evidence="11">ADP,ATP carrier protein</fullName>
    </recommendedName>
</protein>
<dbReference type="GO" id="GO:0055085">
    <property type="term" value="P:transmembrane transport"/>
    <property type="evidence" value="ECO:0007669"/>
    <property type="project" value="InterPro"/>
</dbReference>
<keyword evidence="3 6" id="KW-0812">Transmembrane</keyword>
<dbReference type="Pfam" id="PF00153">
    <property type="entry name" value="Mito_carr"/>
    <property type="match status" value="3"/>
</dbReference>
<keyword evidence="2 7" id="KW-0813">Transport</keyword>
<evidence type="ECO:0000256" key="8">
    <source>
        <dbReference type="SAM" id="MobiDB-lite"/>
    </source>
</evidence>
<evidence type="ECO:0000256" key="1">
    <source>
        <dbReference type="ARBA" id="ARBA00004141"/>
    </source>
</evidence>
<dbReference type="Gene3D" id="1.50.40.10">
    <property type="entry name" value="Mitochondrial carrier domain"/>
    <property type="match status" value="1"/>
</dbReference>
<organism evidence="10">
    <name type="scientific">Mantoniella antarctica</name>
    <dbReference type="NCBI Taxonomy" id="81844"/>
    <lineage>
        <taxon>Eukaryota</taxon>
        <taxon>Viridiplantae</taxon>
        <taxon>Chlorophyta</taxon>
        <taxon>Mamiellophyceae</taxon>
        <taxon>Mamiellales</taxon>
        <taxon>Mamiellaceae</taxon>
        <taxon>Mantoniella</taxon>
    </lineage>
</organism>
<reference evidence="10" key="1">
    <citation type="submission" date="2021-01" db="EMBL/GenBank/DDBJ databases">
        <authorList>
            <person name="Corre E."/>
            <person name="Pelletier E."/>
            <person name="Niang G."/>
            <person name="Scheremetjew M."/>
            <person name="Finn R."/>
            <person name="Kale V."/>
            <person name="Holt S."/>
            <person name="Cochrane G."/>
            <person name="Meng A."/>
            <person name="Brown T."/>
            <person name="Cohen L."/>
        </authorList>
    </citation>
    <scope>NUCLEOTIDE SEQUENCE</scope>
    <source>
        <strain evidence="10">SL-175</strain>
    </source>
</reference>
<dbReference type="PROSITE" id="PS50920">
    <property type="entry name" value="SOLCAR"/>
    <property type="match status" value="3"/>
</dbReference>
<gene>
    <name evidence="10" type="ORF">MANT1106_LOCUS456</name>
</gene>
<feature type="repeat" description="Solcar" evidence="6">
    <location>
        <begin position="227"/>
        <end position="310"/>
    </location>
</feature>
<dbReference type="InterPro" id="IPR023395">
    <property type="entry name" value="MCP_dom_sf"/>
</dbReference>
<evidence type="ECO:0000256" key="2">
    <source>
        <dbReference type="ARBA" id="ARBA00022448"/>
    </source>
</evidence>
<keyword evidence="5 6" id="KW-0472">Membrane</keyword>
<proteinExistence type="inferred from homology"/>
<evidence type="ECO:0008006" key="11">
    <source>
        <dbReference type="Google" id="ProtNLM"/>
    </source>
</evidence>
<feature type="repeat" description="Solcar" evidence="6">
    <location>
        <begin position="124"/>
        <end position="218"/>
    </location>
</feature>
<evidence type="ECO:0000313" key="10">
    <source>
        <dbReference type="EMBL" id="CAD8697777.1"/>
    </source>
</evidence>
<dbReference type="InterPro" id="IPR018108">
    <property type="entry name" value="MCP_transmembrane"/>
</dbReference>
<keyword evidence="9" id="KW-1133">Transmembrane helix</keyword>
<feature type="compositionally biased region" description="Polar residues" evidence="8">
    <location>
        <begin position="1"/>
        <end position="10"/>
    </location>
</feature>
<feature type="transmembrane region" description="Helical" evidence="9">
    <location>
        <begin position="116"/>
        <end position="140"/>
    </location>
</feature>
<evidence type="ECO:0000256" key="4">
    <source>
        <dbReference type="ARBA" id="ARBA00022737"/>
    </source>
</evidence>
<evidence type="ECO:0000256" key="6">
    <source>
        <dbReference type="PROSITE-ProRule" id="PRU00282"/>
    </source>
</evidence>
<dbReference type="AlphaFoldDB" id="A0A7S0X215"/>
<evidence type="ECO:0000256" key="7">
    <source>
        <dbReference type="RuleBase" id="RU000488"/>
    </source>
</evidence>
<feature type="compositionally biased region" description="Polar residues" evidence="8">
    <location>
        <begin position="29"/>
        <end position="43"/>
    </location>
</feature>
<evidence type="ECO:0000256" key="3">
    <source>
        <dbReference type="ARBA" id="ARBA00022692"/>
    </source>
</evidence>
<comment type="subcellular location">
    <subcellularLocation>
        <location evidence="1">Membrane</location>
        <topology evidence="1">Multi-pass membrane protein</topology>
    </subcellularLocation>
</comment>
<dbReference type="SUPFAM" id="SSF103506">
    <property type="entry name" value="Mitochondrial carrier"/>
    <property type="match status" value="1"/>
</dbReference>
<dbReference type="InterPro" id="IPR002067">
    <property type="entry name" value="MCP"/>
</dbReference>
<dbReference type="EMBL" id="HBFC01000909">
    <property type="protein sequence ID" value="CAD8697777.1"/>
    <property type="molecule type" value="Transcribed_RNA"/>
</dbReference>